<feature type="transmembrane region" description="Helical" evidence="1">
    <location>
        <begin position="12"/>
        <end position="29"/>
    </location>
</feature>
<reference evidence="2" key="2">
    <citation type="journal article" date="2015" name="Data Brief">
        <title>Shoot transcriptome of the giant reed, Arundo donax.</title>
        <authorList>
            <person name="Barrero R.A."/>
            <person name="Guerrero F.D."/>
            <person name="Moolhuijzen P."/>
            <person name="Goolsby J.A."/>
            <person name="Tidwell J."/>
            <person name="Bellgard S.E."/>
            <person name="Bellgard M.I."/>
        </authorList>
    </citation>
    <scope>NUCLEOTIDE SEQUENCE</scope>
    <source>
        <tissue evidence="2">Shoot tissue taken approximately 20 cm above the soil surface</tissue>
    </source>
</reference>
<sequence length="37" mass="4396">MYDFPDEPSYSVKMHMPFLVIIVVILYSIKLDCLIYV</sequence>
<dbReference type="AlphaFoldDB" id="A0A0A9FPP3"/>
<evidence type="ECO:0000256" key="1">
    <source>
        <dbReference type="SAM" id="Phobius"/>
    </source>
</evidence>
<proteinExistence type="predicted"/>
<reference evidence="2" key="1">
    <citation type="submission" date="2014-09" db="EMBL/GenBank/DDBJ databases">
        <authorList>
            <person name="Magalhaes I.L.F."/>
            <person name="Oliveira U."/>
            <person name="Santos F.R."/>
            <person name="Vidigal T.H.D.A."/>
            <person name="Brescovit A.D."/>
            <person name="Santos A.J."/>
        </authorList>
    </citation>
    <scope>NUCLEOTIDE SEQUENCE</scope>
    <source>
        <tissue evidence="2">Shoot tissue taken approximately 20 cm above the soil surface</tissue>
    </source>
</reference>
<name>A0A0A9FPP3_ARUDO</name>
<keyword evidence="1" id="KW-0812">Transmembrane</keyword>
<organism evidence="2">
    <name type="scientific">Arundo donax</name>
    <name type="common">Giant reed</name>
    <name type="synonym">Donax arundinaceus</name>
    <dbReference type="NCBI Taxonomy" id="35708"/>
    <lineage>
        <taxon>Eukaryota</taxon>
        <taxon>Viridiplantae</taxon>
        <taxon>Streptophyta</taxon>
        <taxon>Embryophyta</taxon>
        <taxon>Tracheophyta</taxon>
        <taxon>Spermatophyta</taxon>
        <taxon>Magnoliopsida</taxon>
        <taxon>Liliopsida</taxon>
        <taxon>Poales</taxon>
        <taxon>Poaceae</taxon>
        <taxon>PACMAD clade</taxon>
        <taxon>Arundinoideae</taxon>
        <taxon>Arundineae</taxon>
        <taxon>Arundo</taxon>
    </lineage>
</organism>
<accession>A0A0A9FPP3</accession>
<evidence type="ECO:0000313" key="2">
    <source>
        <dbReference type="EMBL" id="JAE14262.1"/>
    </source>
</evidence>
<protein>
    <submittedName>
        <fullName evidence="2">Uncharacterized protein</fullName>
    </submittedName>
</protein>
<keyword evidence="1" id="KW-0472">Membrane</keyword>
<keyword evidence="1" id="KW-1133">Transmembrane helix</keyword>
<dbReference type="EMBL" id="GBRH01183634">
    <property type="protein sequence ID" value="JAE14262.1"/>
    <property type="molecule type" value="Transcribed_RNA"/>
</dbReference>